<evidence type="ECO:0000313" key="3">
    <source>
        <dbReference type="Proteomes" id="UP000522081"/>
    </source>
</evidence>
<feature type="transmembrane region" description="Helical" evidence="1">
    <location>
        <begin position="34"/>
        <end position="54"/>
    </location>
</feature>
<evidence type="ECO:0000313" key="2">
    <source>
        <dbReference type="EMBL" id="NYH94705.1"/>
    </source>
</evidence>
<keyword evidence="1" id="KW-0812">Transmembrane</keyword>
<accession>A0A7Y9XUI0</accession>
<proteinExistence type="predicted"/>
<keyword evidence="3" id="KW-1185">Reference proteome</keyword>
<gene>
    <name evidence="2" type="ORF">FHS75_001024</name>
</gene>
<reference evidence="2 3" key="1">
    <citation type="submission" date="2020-07" db="EMBL/GenBank/DDBJ databases">
        <title>Genomic Encyclopedia of Type Strains, Phase IV (KMG-IV): sequencing the most valuable type-strain genomes for metagenomic binning, comparative biology and taxonomic classification.</title>
        <authorList>
            <person name="Goeker M."/>
        </authorList>
    </citation>
    <scope>NUCLEOTIDE SEQUENCE [LARGE SCALE GENOMIC DNA]</scope>
    <source>
        <strain evidence="2 3">DSM 29043</strain>
    </source>
</reference>
<dbReference type="Proteomes" id="UP000522081">
    <property type="component" value="Unassembled WGS sequence"/>
</dbReference>
<keyword evidence="1" id="KW-0472">Membrane</keyword>
<dbReference type="AlphaFoldDB" id="A0A7Y9XUI0"/>
<evidence type="ECO:0000256" key="1">
    <source>
        <dbReference type="SAM" id="Phobius"/>
    </source>
</evidence>
<keyword evidence="1" id="KW-1133">Transmembrane helix</keyword>
<sequence length="60" mass="6699">MVKAYQKLTPLSYSAPDRLSRPAMRNPDLLELEFTVIAFLMAVSLGYPAVRWLFAVVAGL</sequence>
<dbReference type="EMBL" id="JACBZF010000002">
    <property type="protein sequence ID" value="NYH94705.1"/>
    <property type="molecule type" value="Genomic_DNA"/>
</dbReference>
<protein>
    <submittedName>
        <fullName evidence="2">Uncharacterized protein</fullName>
    </submittedName>
</protein>
<name>A0A7Y9XUI0_9SPHN</name>
<comment type="caution">
    <text evidence="2">The sequence shown here is derived from an EMBL/GenBank/DDBJ whole genome shotgun (WGS) entry which is preliminary data.</text>
</comment>
<organism evidence="2 3">
    <name type="scientific">Novosphingobium marinum</name>
    <dbReference type="NCBI Taxonomy" id="1514948"/>
    <lineage>
        <taxon>Bacteria</taxon>
        <taxon>Pseudomonadati</taxon>
        <taxon>Pseudomonadota</taxon>
        <taxon>Alphaproteobacteria</taxon>
        <taxon>Sphingomonadales</taxon>
        <taxon>Sphingomonadaceae</taxon>
        <taxon>Novosphingobium</taxon>
    </lineage>
</organism>
<dbReference type="RefSeq" id="WP_179406665.1">
    <property type="nucleotide sequence ID" value="NZ_BMGF01000006.1"/>
</dbReference>